<proteinExistence type="predicted"/>
<evidence type="ECO:0000313" key="2">
    <source>
        <dbReference type="EMBL" id="SIS14564.1"/>
    </source>
</evidence>
<dbReference type="RefSeq" id="WP_076440922.1">
    <property type="nucleotide sequence ID" value="NZ_FTNI01000031.1"/>
</dbReference>
<keyword evidence="3" id="KW-1185">Reference proteome</keyword>
<keyword evidence="1" id="KW-1133">Transmembrane helix</keyword>
<dbReference type="STRING" id="58117.SAMN05421833_13120"/>
<feature type="transmembrane region" description="Helical" evidence="1">
    <location>
        <begin position="311"/>
        <end position="339"/>
    </location>
</feature>
<dbReference type="EMBL" id="FTNI01000031">
    <property type="protein sequence ID" value="SIS14564.1"/>
    <property type="molecule type" value="Genomic_DNA"/>
</dbReference>
<feature type="transmembrane region" description="Helical" evidence="1">
    <location>
        <begin position="111"/>
        <end position="129"/>
    </location>
</feature>
<feature type="transmembrane region" description="Helical" evidence="1">
    <location>
        <begin position="149"/>
        <end position="172"/>
    </location>
</feature>
<feature type="transmembrane region" description="Helical" evidence="1">
    <location>
        <begin position="237"/>
        <end position="256"/>
    </location>
</feature>
<keyword evidence="1" id="KW-0812">Transmembrane</keyword>
<dbReference type="AlphaFoldDB" id="A0A1N7GPP3"/>
<keyword evidence="1" id="KW-0472">Membrane</keyword>
<gene>
    <name evidence="2" type="ORF">SAMN05421833_13120</name>
</gene>
<feature type="transmembrane region" description="Helical" evidence="1">
    <location>
        <begin position="359"/>
        <end position="381"/>
    </location>
</feature>
<dbReference type="OrthoDB" id="4515621at2"/>
<dbReference type="Proteomes" id="UP000186096">
    <property type="component" value="Unassembled WGS sequence"/>
</dbReference>
<evidence type="ECO:0000256" key="1">
    <source>
        <dbReference type="SAM" id="Phobius"/>
    </source>
</evidence>
<reference evidence="3" key="1">
    <citation type="submission" date="2017-01" db="EMBL/GenBank/DDBJ databases">
        <authorList>
            <person name="Varghese N."/>
            <person name="Submissions S."/>
        </authorList>
    </citation>
    <scope>NUCLEOTIDE SEQUENCE [LARGE SCALE GENOMIC DNA]</scope>
    <source>
        <strain evidence="3">ATCC 12950</strain>
    </source>
</reference>
<protein>
    <recommendedName>
        <fullName evidence="4">Peptide zinc metalloprotease protein</fullName>
    </recommendedName>
</protein>
<accession>A0A1N7GPP3</accession>
<evidence type="ECO:0000313" key="3">
    <source>
        <dbReference type="Proteomes" id="UP000186096"/>
    </source>
</evidence>
<name>A0A1N7GPP3_9ACTN</name>
<sequence length="412" mass="44826">MTDVRLRPLGFREDEDGWIVGRVETGVCIAVPHAGKRAIELLGSGRTILATREELKVELGVELDVSGFVHDLAAVGMVASIGDRVFADTGTPAPSLPWITKGMVRWTLSRLLHCLMGLLVLGGVVAAALRPDVVPRWRSLLWSDHGTVVLLSEIALVAVLVSLHEFAHLLTARAAGVPGRIRVDTRLQFLAAQTDVSGIWLAERRIRLTVYLAGMAVDASVLAGCLLTMALSGGNTLLSVIALTEMTGLALQFFIFMRTDLYFLVQDLARCRNLYADATAFLLHLLRRAARMPTAEPLAGMEPRQRRFVRIYSVLLVAGTGLCLGVFLLISVPFTVALVARSLGVLLRHDNHHDGLVDAVDALLTLGVVVAYQGVWVRAWVRRHGPRVRSFIARLARPARSAGLPGFSPPRD</sequence>
<organism evidence="2 3">
    <name type="scientific">Microbispora rosea</name>
    <dbReference type="NCBI Taxonomy" id="58117"/>
    <lineage>
        <taxon>Bacteria</taxon>
        <taxon>Bacillati</taxon>
        <taxon>Actinomycetota</taxon>
        <taxon>Actinomycetes</taxon>
        <taxon>Streptosporangiales</taxon>
        <taxon>Streptosporangiaceae</taxon>
        <taxon>Microbispora</taxon>
    </lineage>
</organism>
<evidence type="ECO:0008006" key="4">
    <source>
        <dbReference type="Google" id="ProtNLM"/>
    </source>
</evidence>
<feature type="transmembrane region" description="Helical" evidence="1">
    <location>
        <begin position="208"/>
        <end position="231"/>
    </location>
</feature>